<accession>A0ABD5RQS9</accession>
<evidence type="ECO:0000313" key="3">
    <source>
        <dbReference type="Proteomes" id="UP001596099"/>
    </source>
</evidence>
<dbReference type="SUPFAM" id="SSF109604">
    <property type="entry name" value="HD-domain/PDEase-like"/>
    <property type="match status" value="1"/>
</dbReference>
<feature type="domain" description="HD" evidence="1">
    <location>
        <begin position="76"/>
        <end position="176"/>
    </location>
</feature>
<name>A0ABD5RQS9_9EURY</name>
<evidence type="ECO:0000259" key="1">
    <source>
        <dbReference type="Pfam" id="PF01966"/>
    </source>
</evidence>
<sequence>MSESPTERHGDAVREAFPQLDRIADDDLRAGVVRAWATAMAENGVEELDSVPWFPPVQRDLGIDDEFLVGHVRDVTVGAIALAESLVERRDPDLSMDLVVAGALVHDVSKLSEYHGDDETAVGDLLGHPYYGVHVVAAAGLPVELQHVVLSHTSRTAVDPATLEAELVRRADEVAASAIRLRVLSDLRDA</sequence>
<comment type="caution">
    <text evidence="2">The sequence shown here is derived from an EMBL/GenBank/DDBJ whole genome shotgun (WGS) entry which is preliminary data.</text>
</comment>
<dbReference type="Gene3D" id="1.10.3210.10">
    <property type="entry name" value="Hypothetical protein af1432"/>
    <property type="match status" value="1"/>
</dbReference>
<dbReference type="RefSeq" id="WP_247416363.1">
    <property type="nucleotide sequence ID" value="NZ_JALLGW010000001.1"/>
</dbReference>
<dbReference type="Pfam" id="PF01966">
    <property type="entry name" value="HD"/>
    <property type="match status" value="1"/>
</dbReference>
<dbReference type="AlphaFoldDB" id="A0ABD5RQS9"/>
<dbReference type="InterPro" id="IPR003607">
    <property type="entry name" value="HD/PDEase_dom"/>
</dbReference>
<proteinExistence type="predicted"/>
<keyword evidence="3" id="KW-1185">Reference proteome</keyword>
<protein>
    <submittedName>
        <fullName evidence="2">HD domain-containing protein</fullName>
    </submittedName>
</protein>
<organism evidence="2 3">
    <name type="scientific">Halomarina salina</name>
    <dbReference type="NCBI Taxonomy" id="1872699"/>
    <lineage>
        <taxon>Archaea</taxon>
        <taxon>Methanobacteriati</taxon>
        <taxon>Methanobacteriota</taxon>
        <taxon>Stenosarchaea group</taxon>
        <taxon>Halobacteria</taxon>
        <taxon>Halobacteriales</taxon>
        <taxon>Natronomonadaceae</taxon>
        <taxon>Halomarina</taxon>
    </lineage>
</organism>
<dbReference type="InterPro" id="IPR006674">
    <property type="entry name" value="HD_domain"/>
</dbReference>
<dbReference type="CDD" id="cd00077">
    <property type="entry name" value="HDc"/>
    <property type="match status" value="1"/>
</dbReference>
<reference evidence="2 3" key="1">
    <citation type="journal article" date="2019" name="Int. J. Syst. Evol. Microbiol.">
        <title>The Global Catalogue of Microorganisms (GCM) 10K type strain sequencing project: providing services to taxonomists for standard genome sequencing and annotation.</title>
        <authorList>
            <consortium name="The Broad Institute Genomics Platform"/>
            <consortium name="The Broad Institute Genome Sequencing Center for Infectious Disease"/>
            <person name="Wu L."/>
            <person name="Ma J."/>
        </authorList>
    </citation>
    <scope>NUCLEOTIDE SEQUENCE [LARGE SCALE GENOMIC DNA]</scope>
    <source>
        <strain evidence="2 3">CGMCC 1.12543</strain>
    </source>
</reference>
<evidence type="ECO:0000313" key="2">
    <source>
        <dbReference type="EMBL" id="MFC5972689.1"/>
    </source>
</evidence>
<dbReference type="Proteomes" id="UP001596099">
    <property type="component" value="Unassembled WGS sequence"/>
</dbReference>
<gene>
    <name evidence="2" type="ORF">ACFPYI_15235</name>
</gene>
<dbReference type="EMBL" id="JBHSQH010000001">
    <property type="protein sequence ID" value="MFC5972689.1"/>
    <property type="molecule type" value="Genomic_DNA"/>
</dbReference>